<dbReference type="NCBIfam" id="TIGR00011">
    <property type="entry name" value="YbaK_EbsC"/>
    <property type="match status" value="1"/>
</dbReference>
<gene>
    <name evidence="6" type="ORF">A0U92_16790</name>
</gene>
<dbReference type="Pfam" id="PF04073">
    <property type="entry name" value="tRNA_edit"/>
    <property type="match status" value="1"/>
</dbReference>
<feature type="domain" description="YbaK/aminoacyl-tRNA synthetase-associated" evidence="5">
    <location>
        <begin position="36"/>
        <end position="144"/>
    </location>
</feature>
<dbReference type="OrthoDB" id="9809296at2"/>
<dbReference type="GO" id="GO:0016829">
    <property type="term" value="F:lyase activity"/>
    <property type="evidence" value="ECO:0007669"/>
    <property type="project" value="UniProtKB-KW"/>
</dbReference>
<evidence type="ECO:0000313" key="6">
    <source>
        <dbReference type="EMBL" id="AQS86136.1"/>
    </source>
</evidence>
<evidence type="ECO:0000256" key="1">
    <source>
        <dbReference type="ARBA" id="ARBA00009798"/>
    </source>
</evidence>
<evidence type="ECO:0000256" key="3">
    <source>
        <dbReference type="ARBA" id="ARBA00023239"/>
    </source>
</evidence>
<comment type="similarity">
    <text evidence="1 4">Belongs to the prolyl-tRNA editing family. YbaK/EbsC subfamily.</text>
</comment>
<dbReference type="KEGG" id="aace:A0U92_16790"/>
<dbReference type="PIRSF" id="PIRSF006181">
    <property type="entry name" value="EbsC_YbaK"/>
    <property type="match status" value="1"/>
</dbReference>
<dbReference type="SUPFAM" id="SSF55826">
    <property type="entry name" value="YbaK/ProRS associated domain"/>
    <property type="match status" value="1"/>
</dbReference>
<dbReference type="PANTHER" id="PTHR30411">
    <property type="entry name" value="CYTOPLASMIC PROTEIN"/>
    <property type="match status" value="1"/>
</dbReference>
<name>A0A1U9KK62_ACEAC</name>
<keyword evidence="2 4" id="KW-0648">Protein biosynthesis</keyword>
<sequence>MSRATPASAFLKRSSISFEMLQYDYDPSVTRLGVHAAAAVNEPAERVFKTLMAEVDGKPVCAVIPVAQELSLKKLATASGGKSAKLMKPADAERITGYKVGGISPFGGRRSVPTFLAQEASEQPYILVNGGGRGLQVRLAVADALAAMEGRFADLVAPRG</sequence>
<dbReference type="CDD" id="cd00002">
    <property type="entry name" value="YbaK_deacylase"/>
    <property type="match status" value="1"/>
</dbReference>
<keyword evidence="7" id="KW-1185">Reference proteome</keyword>
<dbReference type="GO" id="GO:0002161">
    <property type="term" value="F:aminoacyl-tRNA deacylase activity"/>
    <property type="evidence" value="ECO:0007669"/>
    <property type="project" value="InterPro"/>
</dbReference>
<proteinExistence type="inferred from homology"/>
<evidence type="ECO:0000256" key="2">
    <source>
        <dbReference type="ARBA" id="ARBA00022917"/>
    </source>
</evidence>
<evidence type="ECO:0000259" key="5">
    <source>
        <dbReference type="Pfam" id="PF04073"/>
    </source>
</evidence>
<dbReference type="Proteomes" id="UP000188937">
    <property type="component" value="Chromosome"/>
</dbReference>
<dbReference type="PANTHER" id="PTHR30411:SF0">
    <property type="entry name" value="CYS-TRNA(PRO)_CYS-TRNA(CYS) DEACYLASE YBAK"/>
    <property type="match status" value="1"/>
</dbReference>
<dbReference type="Gene3D" id="3.90.960.10">
    <property type="entry name" value="YbaK/aminoacyl-tRNA synthetase-associated domain"/>
    <property type="match status" value="1"/>
</dbReference>
<dbReference type="RefSeq" id="WP_077814140.1">
    <property type="nucleotide sequence ID" value="NZ_CP014692.1"/>
</dbReference>
<accession>A0A1U9KK62</accession>
<dbReference type="GO" id="GO:0006412">
    <property type="term" value="P:translation"/>
    <property type="evidence" value="ECO:0007669"/>
    <property type="project" value="UniProtKB-KW"/>
</dbReference>
<organism evidence="6 7">
    <name type="scientific">Acetobacter aceti</name>
    <dbReference type="NCBI Taxonomy" id="435"/>
    <lineage>
        <taxon>Bacteria</taxon>
        <taxon>Pseudomonadati</taxon>
        <taxon>Pseudomonadota</taxon>
        <taxon>Alphaproteobacteria</taxon>
        <taxon>Acetobacterales</taxon>
        <taxon>Acetobacteraceae</taxon>
        <taxon>Acetobacter</taxon>
        <taxon>Acetobacter subgen. Acetobacter</taxon>
    </lineage>
</organism>
<reference evidence="6 7" key="1">
    <citation type="submission" date="2016-03" db="EMBL/GenBank/DDBJ databases">
        <title>Acetic acid bacteria sequencing.</title>
        <authorList>
            <person name="Brandt J."/>
            <person name="Jakob F."/>
            <person name="Vogel R.F."/>
        </authorList>
    </citation>
    <scope>NUCLEOTIDE SEQUENCE [LARGE SCALE GENOMIC DNA]</scope>
    <source>
        <strain evidence="6 7">TMW2.1153</strain>
    </source>
</reference>
<evidence type="ECO:0000256" key="4">
    <source>
        <dbReference type="PIRNR" id="PIRNR006181"/>
    </source>
</evidence>
<dbReference type="EC" id="4.2.-.-" evidence="4"/>
<dbReference type="AlphaFoldDB" id="A0A1U9KK62"/>
<dbReference type="InterPro" id="IPR036754">
    <property type="entry name" value="YbaK/aa-tRNA-synt-asso_dom_sf"/>
</dbReference>
<keyword evidence="3 4" id="KW-0456">Lyase</keyword>
<protein>
    <recommendedName>
        <fullName evidence="4">Cys-tRNA(Pro)/Cys-tRNA(Cys) deacylase</fullName>
        <ecNumber evidence="4">4.2.-.-</ecNumber>
    </recommendedName>
</protein>
<dbReference type="InterPro" id="IPR004369">
    <property type="entry name" value="Prolyl-tRNA_editing_YbaK/EbsC"/>
</dbReference>
<dbReference type="EMBL" id="CP014692">
    <property type="protein sequence ID" value="AQS86136.1"/>
    <property type="molecule type" value="Genomic_DNA"/>
</dbReference>
<dbReference type="STRING" id="435.A0U92_16790"/>
<evidence type="ECO:0000313" key="7">
    <source>
        <dbReference type="Proteomes" id="UP000188937"/>
    </source>
</evidence>
<dbReference type="InterPro" id="IPR007214">
    <property type="entry name" value="YbaK/aa-tRNA-synth-assoc-dom"/>
</dbReference>